<protein>
    <recommendedName>
        <fullName evidence="2">Rho termination factor-like N-terminal domain-containing protein</fullName>
    </recommendedName>
</protein>
<dbReference type="Pfam" id="PF07498">
    <property type="entry name" value="Rho_N"/>
    <property type="match status" value="1"/>
</dbReference>
<dbReference type="SMART" id="SM00959">
    <property type="entry name" value="Rho_N"/>
    <property type="match status" value="1"/>
</dbReference>
<feature type="compositionally biased region" description="Basic and acidic residues" evidence="1">
    <location>
        <begin position="139"/>
        <end position="163"/>
    </location>
</feature>
<comment type="caution">
    <text evidence="3">The sequence shown here is derived from an EMBL/GenBank/DDBJ whole genome shotgun (WGS) entry which is preliminary data.</text>
</comment>
<dbReference type="PANTHER" id="PTHR34449">
    <property type="entry name" value="RHO TERMINATION FACTOR"/>
    <property type="match status" value="1"/>
</dbReference>
<evidence type="ECO:0000256" key="1">
    <source>
        <dbReference type="SAM" id="MobiDB-lite"/>
    </source>
</evidence>
<feature type="compositionally biased region" description="Basic and acidic residues" evidence="1">
    <location>
        <begin position="112"/>
        <end position="132"/>
    </location>
</feature>
<dbReference type="SUPFAM" id="SSF68912">
    <property type="entry name" value="Rho N-terminal domain-like"/>
    <property type="match status" value="1"/>
</dbReference>
<feature type="region of interest" description="Disordered" evidence="1">
    <location>
        <begin position="109"/>
        <end position="201"/>
    </location>
</feature>
<dbReference type="InterPro" id="IPR036269">
    <property type="entry name" value="Rho_N_sf"/>
</dbReference>
<feature type="region of interest" description="Disordered" evidence="1">
    <location>
        <begin position="63"/>
        <end position="95"/>
    </location>
</feature>
<dbReference type="GO" id="GO:0006353">
    <property type="term" value="P:DNA-templated transcription termination"/>
    <property type="evidence" value="ECO:0007669"/>
    <property type="project" value="InterPro"/>
</dbReference>
<dbReference type="Proteomes" id="UP000078284">
    <property type="component" value="Chromosome 4"/>
</dbReference>
<name>A0A178V314_ARATH</name>
<evidence type="ECO:0000313" key="4">
    <source>
        <dbReference type="Proteomes" id="UP000078284"/>
    </source>
</evidence>
<reference evidence="4" key="1">
    <citation type="journal article" date="2016" name="Proc. Natl. Acad. Sci. U.S.A.">
        <title>Chromosome-level assembly of Arabidopsis thaliana Ler reveals the extent of translocation and inversion polymorphisms.</title>
        <authorList>
            <person name="Zapata L."/>
            <person name="Ding J."/>
            <person name="Willing E.M."/>
            <person name="Hartwig B."/>
            <person name="Bezdan D."/>
            <person name="Jiao W.B."/>
            <person name="Patel V."/>
            <person name="Velikkakam James G."/>
            <person name="Koornneef M."/>
            <person name="Ossowski S."/>
            <person name="Schneeberger K."/>
        </authorList>
    </citation>
    <scope>NUCLEOTIDE SEQUENCE [LARGE SCALE GENOMIC DNA]</scope>
    <source>
        <strain evidence="4">cv. Landsberg erecta</strain>
    </source>
</reference>
<feature type="domain" description="Rho termination factor-like N-terminal" evidence="2">
    <location>
        <begin position="209"/>
        <end position="245"/>
    </location>
</feature>
<evidence type="ECO:0000313" key="3">
    <source>
        <dbReference type="EMBL" id="OAP00639.1"/>
    </source>
</evidence>
<evidence type="ECO:0000259" key="2">
    <source>
        <dbReference type="SMART" id="SM00959"/>
    </source>
</evidence>
<organism evidence="3 4">
    <name type="scientific">Arabidopsis thaliana</name>
    <name type="common">Mouse-ear cress</name>
    <dbReference type="NCBI Taxonomy" id="3702"/>
    <lineage>
        <taxon>Eukaryota</taxon>
        <taxon>Viridiplantae</taxon>
        <taxon>Streptophyta</taxon>
        <taxon>Embryophyta</taxon>
        <taxon>Tracheophyta</taxon>
        <taxon>Spermatophyta</taxon>
        <taxon>Magnoliopsida</taxon>
        <taxon>eudicotyledons</taxon>
        <taxon>Gunneridae</taxon>
        <taxon>Pentapetalae</taxon>
        <taxon>rosids</taxon>
        <taxon>malvids</taxon>
        <taxon>Brassicales</taxon>
        <taxon>Brassicaceae</taxon>
        <taxon>Camelineae</taxon>
        <taxon>Arabidopsis</taxon>
    </lineage>
</organism>
<dbReference type="EMBL" id="LUHQ01000004">
    <property type="protein sequence ID" value="OAP00639.1"/>
    <property type="molecule type" value="Genomic_DNA"/>
</dbReference>
<sequence>MDLALHCHCAYPLIKLGFMRAKSANHLHVRDTHSLPFALRFEQSLSRTTINGDRSIWFQEKGGSSFSSMGRSKKGCVCCKKPSDKRTSNPSKSNQEEIISLLKRIQSSISKGESRGVEEEKNSDESSKEKPLTKAILDVLEKSRKKTEGDTSVKEKPPKRQVELPRPPSSFVKRTPLSSSASGPRGKLPVSNSDKALGELTKKEEKASLIETMKLAELKEVAKNRGIKGYSKLRKSELLELIRSS</sequence>
<dbReference type="InterPro" id="IPR011112">
    <property type="entry name" value="Rho-like_N"/>
</dbReference>
<dbReference type="Gene3D" id="1.10.720.10">
    <property type="match status" value="1"/>
</dbReference>
<proteinExistence type="predicted"/>
<dbReference type="PANTHER" id="PTHR34449:SF2">
    <property type="entry name" value="RHO TERMINATION FACTOR"/>
    <property type="match status" value="1"/>
</dbReference>
<dbReference type="AlphaFoldDB" id="A0A178V314"/>
<accession>A0A178V314</accession>
<gene>
    <name evidence="3" type="ordered locus">AXX17_At4g22040</name>
</gene>
<dbReference type="ExpressionAtlas" id="A0A178V314">
    <property type="expression patterns" value="baseline and differential"/>
</dbReference>